<sequence>MKSKTVRFRCSTFERNWLRVKAKRSGLSVSEYCRRAAFDDRIIERLSEDQIGMYKMLTDYRNNFIRIGNMYKKKDPKLSAEVRQLAREIRDHIQNFRK</sequence>
<protein>
    <submittedName>
        <fullName evidence="1">Mobilization protein MbpA</fullName>
    </submittedName>
</protein>
<evidence type="ECO:0000313" key="2">
    <source>
        <dbReference type="Proteomes" id="UP001597526"/>
    </source>
</evidence>
<dbReference type="EMBL" id="JBHULB010000082">
    <property type="protein sequence ID" value="MFD2588912.1"/>
    <property type="molecule type" value="Genomic_DNA"/>
</dbReference>
<dbReference type="RefSeq" id="WP_377768376.1">
    <property type="nucleotide sequence ID" value="NZ_JBHULB010000082.1"/>
</dbReference>
<keyword evidence="2" id="KW-1185">Reference proteome</keyword>
<organism evidence="1 2">
    <name type="scientific">Croceitalea marina</name>
    <dbReference type="NCBI Taxonomy" id="1775166"/>
    <lineage>
        <taxon>Bacteria</taxon>
        <taxon>Pseudomonadati</taxon>
        <taxon>Bacteroidota</taxon>
        <taxon>Flavobacteriia</taxon>
        <taxon>Flavobacteriales</taxon>
        <taxon>Flavobacteriaceae</taxon>
        <taxon>Croceitalea</taxon>
    </lineage>
</organism>
<proteinExistence type="predicted"/>
<name>A0ABW5N1G3_9FLAO</name>
<accession>A0ABW5N1G3</accession>
<dbReference type="Pfam" id="PF21983">
    <property type="entry name" value="NikA-like"/>
    <property type="match status" value="1"/>
</dbReference>
<gene>
    <name evidence="1" type="primary">mbpA</name>
    <name evidence="1" type="ORF">ACFSQJ_18445</name>
</gene>
<evidence type="ECO:0000313" key="1">
    <source>
        <dbReference type="EMBL" id="MFD2588912.1"/>
    </source>
</evidence>
<dbReference type="InterPro" id="IPR053842">
    <property type="entry name" value="NikA-like"/>
</dbReference>
<reference evidence="2" key="1">
    <citation type="journal article" date="2019" name="Int. J. Syst. Evol. Microbiol.">
        <title>The Global Catalogue of Microorganisms (GCM) 10K type strain sequencing project: providing services to taxonomists for standard genome sequencing and annotation.</title>
        <authorList>
            <consortium name="The Broad Institute Genomics Platform"/>
            <consortium name="The Broad Institute Genome Sequencing Center for Infectious Disease"/>
            <person name="Wu L."/>
            <person name="Ma J."/>
        </authorList>
    </citation>
    <scope>NUCLEOTIDE SEQUENCE [LARGE SCALE GENOMIC DNA]</scope>
    <source>
        <strain evidence="2">KCTC 52368</strain>
    </source>
</reference>
<comment type="caution">
    <text evidence="1">The sequence shown here is derived from an EMBL/GenBank/DDBJ whole genome shotgun (WGS) entry which is preliminary data.</text>
</comment>
<dbReference type="NCBIfam" id="NF041418">
    <property type="entry name" value="MbpA"/>
    <property type="match status" value="1"/>
</dbReference>
<dbReference type="Proteomes" id="UP001597526">
    <property type="component" value="Unassembled WGS sequence"/>
</dbReference>
<dbReference type="InterPro" id="IPR049793">
    <property type="entry name" value="MbpA-like"/>
</dbReference>